<protein>
    <recommendedName>
        <fullName evidence="6">rRNA methyltransferase 2, mitochondrial</fullName>
    </recommendedName>
</protein>
<dbReference type="PIRSF" id="PIRSF005461">
    <property type="entry name" value="23S_rRNA_mtase"/>
    <property type="match status" value="1"/>
</dbReference>
<keyword evidence="4" id="KW-0808">Transferase</keyword>
<evidence type="ECO:0000256" key="6">
    <source>
        <dbReference type="ARBA" id="ARBA00041184"/>
    </source>
</evidence>
<dbReference type="EMBL" id="KV878587">
    <property type="protein sequence ID" value="OJJ57804.1"/>
    <property type="molecule type" value="Genomic_DNA"/>
</dbReference>
<evidence type="ECO:0000256" key="2">
    <source>
        <dbReference type="ARBA" id="ARBA00022552"/>
    </source>
</evidence>
<dbReference type="OrthoDB" id="20105at2759"/>
<dbReference type="InterPro" id="IPR029063">
    <property type="entry name" value="SAM-dependent_MTases_sf"/>
</dbReference>
<sequence length="315" mass="35656">MALLLPAGFRNYTKYICSIQQFSPKRLSSSKRWQARQLKDHFTREAAVQGLKSRAAFKLLQIDEKHHLFRSGQTVVDLGYAPGSWSQVALTRTQPRGRVLGVDIIPSQPPKGVSTIQGNFLDPEVQAYVREFVRNPRRGRHHSQEAIQDVDDAEGSLESALAASSDGSTLRNENIGGGYSDAQRTVDVVLSDMSAPWYQTTGFWKRSLSNPYNRMMNTSGLPFKDHAGSIDLCRAALEFSYEVLNAGGHFVCKFYQGTEDKDLEKQLRALFQKVHRLKPESSRSVWNVFICMYYVVTQLKWLAGIQRGILYWSQT</sequence>
<evidence type="ECO:0000313" key="10">
    <source>
        <dbReference type="Proteomes" id="UP000184356"/>
    </source>
</evidence>
<accession>A0A1L9TEE8</accession>
<dbReference type="RefSeq" id="XP_040701610.1">
    <property type="nucleotide sequence ID" value="XM_040842274.1"/>
</dbReference>
<dbReference type="InterPro" id="IPR015507">
    <property type="entry name" value="rRNA-MeTfrase_E"/>
</dbReference>
<dbReference type="VEuPathDB" id="FungiDB:ASPSYDRAFT_153345"/>
<dbReference type="STRING" id="1036612.A0A1L9TEE8"/>
<dbReference type="InterPro" id="IPR002877">
    <property type="entry name" value="RNA_MeTrfase_FtsJ_dom"/>
</dbReference>
<evidence type="ECO:0000256" key="5">
    <source>
        <dbReference type="ARBA" id="ARBA00022691"/>
    </source>
</evidence>
<dbReference type="PANTHER" id="PTHR10920">
    <property type="entry name" value="RIBOSOMAL RNA METHYLTRANSFERASE"/>
    <property type="match status" value="1"/>
</dbReference>
<dbReference type="InterPro" id="IPR050082">
    <property type="entry name" value="RNA_methyltr_RlmE"/>
</dbReference>
<name>A0A1L9TEE8_9EURO</name>
<keyword evidence="3" id="KW-0489">Methyltransferase</keyword>
<proteinExistence type="inferred from homology"/>
<dbReference type="Gene3D" id="3.40.50.150">
    <property type="entry name" value="Vaccinia Virus protein VP39"/>
    <property type="match status" value="1"/>
</dbReference>
<keyword evidence="5 7" id="KW-0949">S-adenosyl-L-methionine</keyword>
<dbReference type="AlphaFoldDB" id="A0A1L9TEE8"/>
<dbReference type="PANTHER" id="PTHR10920:SF18">
    <property type="entry name" value="RRNA METHYLTRANSFERASE 2, MITOCHONDRIAL"/>
    <property type="match status" value="1"/>
</dbReference>
<organism evidence="9 10">
    <name type="scientific">Aspergillus sydowii CBS 593.65</name>
    <dbReference type="NCBI Taxonomy" id="1036612"/>
    <lineage>
        <taxon>Eukaryota</taxon>
        <taxon>Fungi</taxon>
        <taxon>Dikarya</taxon>
        <taxon>Ascomycota</taxon>
        <taxon>Pezizomycotina</taxon>
        <taxon>Eurotiomycetes</taxon>
        <taxon>Eurotiomycetidae</taxon>
        <taxon>Eurotiales</taxon>
        <taxon>Aspergillaceae</taxon>
        <taxon>Aspergillus</taxon>
        <taxon>Aspergillus subgen. Nidulantes</taxon>
    </lineage>
</organism>
<keyword evidence="2" id="KW-0698">rRNA processing</keyword>
<reference evidence="10" key="1">
    <citation type="journal article" date="2017" name="Genome Biol.">
        <title>Comparative genomics reveals high biological diversity and specific adaptations in the industrially and medically important fungal genus Aspergillus.</title>
        <authorList>
            <person name="de Vries R.P."/>
            <person name="Riley R."/>
            <person name="Wiebenga A."/>
            <person name="Aguilar-Osorio G."/>
            <person name="Amillis S."/>
            <person name="Uchima C.A."/>
            <person name="Anderluh G."/>
            <person name="Asadollahi M."/>
            <person name="Askin M."/>
            <person name="Barry K."/>
            <person name="Battaglia E."/>
            <person name="Bayram O."/>
            <person name="Benocci T."/>
            <person name="Braus-Stromeyer S.A."/>
            <person name="Caldana C."/>
            <person name="Canovas D."/>
            <person name="Cerqueira G.C."/>
            <person name="Chen F."/>
            <person name="Chen W."/>
            <person name="Choi C."/>
            <person name="Clum A."/>
            <person name="Dos Santos R.A."/>
            <person name="Damasio A.R."/>
            <person name="Diallinas G."/>
            <person name="Emri T."/>
            <person name="Fekete E."/>
            <person name="Flipphi M."/>
            <person name="Freyberg S."/>
            <person name="Gallo A."/>
            <person name="Gournas C."/>
            <person name="Habgood R."/>
            <person name="Hainaut M."/>
            <person name="Harispe M.L."/>
            <person name="Henrissat B."/>
            <person name="Hilden K.S."/>
            <person name="Hope R."/>
            <person name="Hossain A."/>
            <person name="Karabika E."/>
            <person name="Karaffa L."/>
            <person name="Karanyi Z."/>
            <person name="Krasevec N."/>
            <person name="Kuo A."/>
            <person name="Kusch H."/>
            <person name="LaButti K."/>
            <person name="Lagendijk E.L."/>
            <person name="Lapidus A."/>
            <person name="Levasseur A."/>
            <person name="Lindquist E."/>
            <person name="Lipzen A."/>
            <person name="Logrieco A.F."/>
            <person name="MacCabe A."/>
            <person name="Maekelae M.R."/>
            <person name="Malavazi I."/>
            <person name="Melin P."/>
            <person name="Meyer V."/>
            <person name="Mielnichuk N."/>
            <person name="Miskei M."/>
            <person name="Molnar A.P."/>
            <person name="Mule G."/>
            <person name="Ngan C.Y."/>
            <person name="Orejas M."/>
            <person name="Orosz E."/>
            <person name="Ouedraogo J.P."/>
            <person name="Overkamp K.M."/>
            <person name="Park H.-S."/>
            <person name="Perrone G."/>
            <person name="Piumi F."/>
            <person name="Punt P.J."/>
            <person name="Ram A.F."/>
            <person name="Ramon A."/>
            <person name="Rauscher S."/>
            <person name="Record E."/>
            <person name="Riano-Pachon D.M."/>
            <person name="Robert V."/>
            <person name="Roehrig J."/>
            <person name="Ruller R."/>
            <person name="Salamov A."/>
            <person name="Salih N.S."/>
            <person name="Samson R.A."/>
            <person name="Sandor E."/>
            <person name="Sanguinetti M."/>
            <person name="Schuetze T."/>
            <person name="Sepcic K."/>
            <person name="Shelest E."/>
            <person name="Sherlock G."/>
            <person name="Sophianopoulou V."/>
            <person name="Squina F.M."/>
            <person name="Sun H."/>
            <person name="Susca A."/>
            <person name="Todd R.B."/>
            <person name="Tsang A."/>
            <person name="Unkles S.E."/>
            <person name="van de Wiele N."/>
            <person name="van Rossen-Uffink D."/>
            <person name="Oliveira J.V."/>
            <person name="Vesth T.C."/>
            <person name="Visser J."/>
            <person name="Yu J.-H."/>
            <person name="Zhou M."/>
            <person name="Andersen M.R."/>
            <person name="Archer D.B."/>
            <person name="Baker S.E."/>
            <person name="Benoit I."/>
            <person name="Brakhage A.A."/>
            <person name="Braus G.H."/>
            <person name="Fischer R."/>
            <person name="Frisvad J.C."/>
            <person name="Goldman G.H."/>
            <person name="Houbraken J."/>
            <person name="Oakley B."/>
            <person name="Pocsi I."/>
            <person name="Scazzocchio C."/>
            <person name="Seiboth B."/>
            <person name="vanKuyk P.A."/>
            <person name="Wortman J."/>
            <person name="Dyer P.S."/>
            <person name="Grigoriev I.V."/>
        </authorList>
    </citation>
    <scope>NUCLEOTIDE SEQUENCE [LARGE SCALE GENOMIC DNA]</scope>
    <source>
        <strain evidence="10">CBS 593.65</strain>
    </source>
</reference>
<evidence type="ECO:0000259" key="8">
    <source>
        <dbReference type="Pfam" id="PF01728"/>
    </source>
</evidence>
<keyword evidence="10" id="KW-1185">Reference proteome</keyword>
<dbReference type="Pfam" id="PF01728">
    <property type="entry name" value="FtsJ"/>
    <property type="match status" value="1"/>
</dbReference>
<feature type="active site" description="Proton acceptor" evidence="7">
    <location>
        <position position="253"/>
    </location>
</feature>
<gene>
    <name evidence="9" type="ORF">ASPSYDRAFT_153345</name>
</gene>
<evidence type="ECO:0000313" key="9">
    <source>
        <dbReference type="EMBL" id="OJJ57804.1"/>
    </source>
</evidence>
<dbReference type="SUPFAM" id="SSF53335">
    <property type="entry name" value="S-adenosyl-L-methionine-dependent methyltransferases"/>
    <property type="match status" value="1"/>
</dbReference>
<comment type="similarity">
    <text evidence="1">Belongs to the class I-like SAM-binding methyltransferase superfamily. RNA methyltransferase RlmE family.</text>
</comment>
<dbReference type="GeneID" id="63758347"/>
<evidence type="ECO:0000256" key="7">
    <source>
        <dbReference type="PIRSR" id="PIRSR005461-1"/>
    </source>
</evidence>
<feature type="domain" description="Ribosomal RNA methyltransferase FtsJ" evidence="8">
    <location>
        <begin position="52"/>
        <end position="285"/>
    </location>
</feature>
<dbReference type="Proteomes" id="UP000184356">
    <property type="component" value="Unassembled WGS sequence"/>
</dbReference>
<dbReference type="HAMAP" id="MF_01547">
    <property type="entry name" value="RNA_methyltr_E"/>
    <property type="match status" value="1"/>
</dbReference>
<evidence type="ECO:0000256" key="1">
    <source>
        <dbReference type="ARBA" id="ARBA00009258"/>
    </source>
</evidence>
<evidence type="ECO:0000256" key="4">
    <source>
        <dbReference type="ARBA" id="ARBA00022679"/>
    </source>
</evidence>
<dbReference type="GO" id="GO:0005739">
    <property type="term" value="C:mitochondrion"/>
    <property type="evidence" value="ECO:0007669"/>
    <property type="project" value="TreeGrafter"/>
</dbReference>
<dbReference type="GO" id="GO:0008650">
    <property type="term" value="F:rRNA (uridine-2'-O-)-methyltransferase activity"/>
    <property type="evidence" value="ECO:0007669"/>
    <property type="project" value="TreeGrafter"/>
</dbReference>
<evidence type="ECO:0000256" key="3">
    <source>
        <dbReference type="ARBA" id="ARBA00022603"/>
    </source>
</evidence>